<dbReference type="EMBL" id="JAAAIP010000231">
    <property type="protein sequence ID" value="KAG0321754.1"/>
    <property type="molecule type" value="Genomic_DNA"/>
</dbReference>
<comment type="caution">
    <text evidence="2">The sequence shown here is derived from an EMBL/GenBank/DDBJ whole genome shotgun (WGS) entry which is preliminary data.</text>
</comment>
<feature type="non-terminal residue" evidence="2">
    <location>
        <position position="1"/>
    </location>
</feature>
<dbReference type="Proteomes" id="UP000738325">
    <property type="component" value="Unassembled WGS sequence"/>
</dbReference>
<feature type="region of interest" description="Disordered" evidence="1">
    <location>
        <begin position="1"/>
        <end position="114"/>
    </location>
</feature>
<organism evidence="2 3">
    <name type="scientific">Dissophora globulifera</name>
    <dbReference type="NCBI Taxonomy" id="979702"/>
    <lineage>
        <taxon>Eukaryota</taxon>
        <taxon>Fungi</taxon>
        <taxon>Fungi incertae sedis</taxon>
        <taxon>Mucoromycota</taxon>
        <taxon>Mortierellomycotina</taxon>
        <taxon>Mortierellomycetes</taxon>
        <taxon>Mortierellales</taxon>
        <taxon>Mortierellaceae</taxon>
        <taxon>Dissophora</taxon>
    </lineage>
</organism>
<evidence type="ECO:0000256" key="1">
    <source>
        <dbReference type="SAM" id="MobiDB-lite"/>
    </source>
</evidence>
<dbReference type="AlphaFoldDB" id="A0A9P6RJJ9"/>
<name>A0A9P6RJJ9_9FUNG</name>
<evidence type="ECO:0000313" key="3">
    <source>
        <dbReference type="Proteomes" id="UP000738325"/>
    </source>
</evidence>
<evidence type="ECO:0000313" key="2">
    <source>
        <dbReference type="EMBL" id="KAG0321754.1"/>
    </source>
</evidence>
<feature type="compositionally biased region" description="Low complexity" evidence="1">
    <location>
        <begin position="94"/>
        <end position="114"/>
    </location>
</feature>
<proteinExistence type="predicted"/>
<accession>A0A9P6RJJ9</accession>
<feature type="compositionally biased region" description="Low complexity" evidence="1">
    <location>
        <begin position="16"/>
        <end position="29"/>
    </location>
</feature>
<protein>
    <submittedName>
        <fullName evidence="2">Uncharacterized protein</fullName>
    </submittedName>
</protein>
<feature type="compositionally biased region" description="Polar residues" evidence="1">
    <location>
        <begin position="1"/>
        <end position="15"/>
    </location>
</feature>
<feature type="region of interest" description="Disordered" evidence="1">
    <location>
        <begin position="156"/>
        <end position="185"/>
    </location>
</feature>
<keyword evidence="3" id="KW-1185">Reference proteome</keyword>
<feature type="compositionally biased region" description="Polar residues" evidence="1">
    <location>
        <begin position="62"/>
        <end position="80"/>
    </location>
</feature>
<reference evidence="2" key="1">
    <citation type="journal article" date="2020" name="Fungal Divers.">
        <title>Resolving the Mortierellaceae phylogeny through synthesis of multi-gene phylogenetics and phylogenomics.</title>
        <authorList>
            <person name="Vandepol N."/>
            <person name="Liber J."/>
            <person name="Desiro A."/>
            <person name="Na H."/>
            <person name="Kennedy M."/>
            <person name="Barry K."/>
            <person name="Grigoriev I.V."/>
            <person name="Miller A.N."/>
            <person name="O'Donnell K."/>
            <person name="Stajich J.E."/>
            <person name="Bonito G."/>
        </authorList>
    </citation>
    <scope>NUCLEOTIDE SEQUENCE</scope>
    <source>
        <strain evidence="2">REB-010B</strain>
    </source>
</reference>
<sequence length="193" mass="21723">PRDRAYQSNETRVQQSDNYSNYGNDYGYDQSREQNRNGRRPRRQDDFDNRQGGAYNGRQGGYASQQGNYDPRSGGSQPAQGTGYDSHAGGWDAQLQHQQQQQHQQQSGGYNGQQARYINNANGEYGRDYSAQRQDQSVNVQQLQQRPEMVQIEMSERTNKGPMNATADSQGNVGENPKDAKMKKKGAVCCVVM</sequence>
<gene>
    <name evidence="2" type="ORF">BGZ99_003687</name>
</gene>